<dbReference type="EMBL" id="WWEU01000012">
    <property type="protein sequence ID" value="MYM61374.1"/>
    <property type="molecule type" value="Genomic_DNA"/>
</dbReference>
<keyword evidence="2" id="KW-1185">Reference proteome</keyword>
<evidence type="ECO:0000313" key="2">
    <source>
        <dbReference type="Proteomes" id="UP000478571"/>
    </source>
</evidence>
<accession>A0A6L8LZ16</accession>
<gene>
    <name evidence="1" type="ORF">GTG28_19340</name>
</gene>
<evidence type="ECO:0000313" key="1">
    <source>
        <dbReference type="EMBL" id="MYM61374.1"/>
    </source>
</evidence>
<protein>
    <submittedName>
        <fullName evidence="1">Uncharacterized protein</fullName>
    </submittedName>
</protein>
<dbReference type="AlphaFoldDB" id="A0A6L8LZ16"/>
<dbReference type="RefSeq" id="WP_160932734.1">
    <property type="nucleotide sequence ID" value="NZ_WWEU01000012.1"/>
</dbReference>
<comment type="caution">
    <text evidence="1">The sequence shown here is derived from an EMBL/GenBank/DDBJ whole genome shotgun (WGS) entry which is preliminary data.</text>
</comment>
<organism evidence="1 2">
    <name type="scientific">Vibrio tetraodonis subsp. pristinus</name>
    <dbReference type="NCBI Taxonomy" id="2695891"/>
    <lineage>
        <taxon>Bacteria</taxon>
        <taxon>Pseudomonadati</taxon>
        <taxon>Pseudomonadota</taxon>
        <taxon>Gammaproteobacteria</taxon>
        <taxon>Vibrionales</taxon>
        <taxon>Vibrionaceae</taxon>
        <taxon>Vibrio</taxon>
    </lineage>
</organism>
<reference evidence="1 2" key="1">
    <citation type="submission" date="2020-01" db="EMBL/GenBank/DDBJ databases">
        <title>Draft Genome Sequence of Vibrio sp. strain OCN044, Isolated from a Healthy Coral at Palmyra Atoll.</title>
        <authorList>
            <person name="Videau P."/>
            <person name="Loughran R."/>
            <person name="Esquivel A."/>
            <person name="Deadmond M."/>
            <person name="Paddock B.E."/>
            <person name="Saw J.H."/>
            <person name="Ushijima B."/>
        </authorList>
    </citation>
    <scope>NUCLEOTIDE SEQUENCE [LARGE SCALE GENOMIC DNA]</scope>
    <source>
        <strain evidence="1 2">OCN044</strain>
    </source>
</reference>
<proteinExistence type="predicted"/>
<name>A0A6L8LZ16_9VIBR</name>
<dbReference type="Proteomes" id="UP000478571">
    <property type="component" value="Unassembled WGS sequence"/>
</dbReference>
<sequence length="49" mass="5667">MYIRLITIIGALLYSAHSVSESPPNLPTPSSRQCDRTCHKAWEDFWSRM</sequence>